<organism evidence="5 6">
    <name type="scientific">Rhizoctonia solani</name>
    <dbReference type="NCBI Taxonomy" id="456999"/>
    <lineage>
        <taxon>Eukaryota</taxon>
        <taxon>Fungi</taxon>
        <taxon>Dikarya</taxon>
        <taxon>Basidiomycota</taxon>
        <taxon>Agaricomycotina</taxon>
        <taxon>Agaricomycetes</taxon>
        <taxon>Cantharellales</taxon>
        <taxon>Ceratobasidiaceae</taxon>
        <taxon>Rhizoctonia</taxon>
    </lineage>
</organism>
<feature type="region of interest" description="Disordered" evidence="4">
    <location>
        <begin position="270"/>
        <end position="295"/>
    </location>
</feature>
<dbReference type="EMBL" id="JACYCD010000022">
    <property type="protein sequence ID" value="KAF8713610.1"/>
    <property type="molecule type" value="Genomic_DNA"/>
</dbReference>
<keyword evidence="3" id="KW-0560">Oxidoreductase</keyword>
<dbReference type="AlphaFoldDB" id="A0A8H7LVR6"/>
<keyword evidence="2" id="KW-0521">NADP</keyword>
<dbReference type="Proteomes" id="UP000602905">
    <property type="component" value="Unassembled WGS sequence"/>
</dbReference>
<dbReference type="Pfam" id="PF00106">
    <property type="entry name" value="adh_short"/>
    <property type="match status" value="1"/>
</dbReference>
<dbReference type="OrthoDB" id="2898618at2759"/>
<evidence type="ECO:0000256" key="3">
    <source>
        <dbReference type="ARBA" id="ARBA00023002"/>
    </source>
</evidence>
<dbReference type="InterPro" id="IPR052178">
    <property type="entry name" value="Sec_Metab_Biosynth_SDR"/>
</dbReference>
<feature type="non-terminal residue" evidence="5">
    <location>
        <position position="295"/>
    </location>
</feature>
<evidence type="ECO:0000313" key="5">
    <source>
        <dbReference type="EMBL" id="KAF8713610.1"/>
    </source>
</evidence>
<evidence type="ECO:0000256" key="4">
    <source>
        <dbReference type="SAM" id="MobiDB-lite"/>
    </source>
</evidence>
<dbReference type="PANTHER" id="PTHR43618:SF8">
    <property type="entry name" value="7ALPHA-HYDROXYSTEROID DEHYDROGENASE"/>
    <property type="match status" value="1"/>
</dbReference>
<dbReference type="InterPro" id="IPR036291">
    <property type="entry name" value="NAD(P)-bd_dom_sf"/>
</dbReference>
<accession>A0A8H7LVR6</accession>
<comment type="caution">
    <text evidence="5">The sequence shown here is derived from an EMBL/GenBank/DDBJ whole genome shotgun (WGS) entry which is preliminary data.</text>
</comment>
<gene>
    <name evidence="5" type="ORF">RHS03_00533</name>
</gene>
<dbReference type="InterPro" id="IPR002347">
    <property type="entry name" value="SDR_fam"/>
</dbReference>
<evidence type="ECO:0000256" key="1">
    <source>
        <dbReference type="ARBA" id="ARBA00006484"/>
    </source>
</evidence>
<evidence type="ECO:0000256" key="2">
    <source>
        <dbReference type="ARBA" id="ARBA00022857"/>
    </source>
</evidence>
<proteinExistence type="inferred from homology"/>
<sequence>MANSLGNLSASALFSAAGQTVLITEGCSRTGIIAATTLVENGAKVYIASKDEIRLQEIQEELSRRGPGSCDYIVANLESKQGCVAFCASFKEREPYLHVLINNSGATWGGFWDDFPDSSWDLELASYVKSLLYVTGGLTELLAKAATSSIPGRIINIPIQVLRDCREGQAEAEQVLSYDTHKSAVSHLTTVKFKRVSLLTPFAHSVNAILPDVGLTNTMHINRDIISPVDCLRVMTKAFGTSTLFKTLPASYCFLLLEWGHVSQEQGSRVKRSKRITLPGGGAKGPVPVLSKREE</sequence>
<dbReference type="SUPFAM" id="SSF51735">
    <property type="entry name" value="NAD(P)-binding Rossmann-fold domains"/>
    <property type="match status" value="1"/>
</dbReference>
<protein>
    <submittedName>
        <fullName evidence="5">Rhamnolipids biosynthesis 3-oxoacyl-reductase</fullName>
    </submittedName>
</protein>
<dbReference type="GO" id="GO:0016491">
    <property type="term" value="F:oxidoreductase activity"/>
    <property type="evidence" value="ECO:0007669"/>
    <property type="project" value="UniProtKB-KW"/>
</dbReference>
<comment type="similarity">
    <text evidence="1">Belongs to the short-chain dehydrogenases/reductases (SDR) family.</text>
</comment>
<dbReference type="Gene3D" id="3.40.50.720">
    <property type="entry name" value="NAD(P)-binding Rossmann-like Domain"/>
    <property type="match status" value="1"/>
</dbReference>
<evidence type="ECO:0000313" key="6">
    <source>
        <dbReference type="Proteomes" id="UP000602905"/>
    </source>
</evidence>
<reference evidence="5" key="1">
    <citation type="submission" date="2020-09" db="EMBL/GenBank/DDBJ databases">
        <title>Comparative genome analyses of four rice-infecting Rhizoctonia solani isolates reveal extensive enrichment of homogalacturonan modification genes.</title>
        <authorList>
            <person name="Lee D.-Y."/>
            <person name="Jeon J."/>
            <person name="Kim K.-T."/>
            <person name="Cheong K."/>
            <person name="Song H."/>
            <person name="Choi G."/>
            <person name="Ko J."/>
            <person name="Opiyo S.O."/>
            <person name="Zuo S."/>
            <person name="Madhav S."/>
            <person name="Lee Y.-H."/>
            <person name="Wang G.-L."/>
        </authorList>
    </citation>
    <scope>NUCLEOTIDE SEQUENCE</scope>
    <source>
        <strain evidence="5">AG1-IA WGL</strain>
    </source>
</reference>
<name>A0A8H7LVR6_9AGAM</name>
<dbReference type="PANTHER" id="PTHR43618">
    <property type="entry name" value="7-ALPHA-HYDROXYSTEROID DEHYDROGENASE"/>
    <property type="match status" value="1"/>
</dbReference>